<dbReference type="PRINTS" id="PR00449">
    <property type="entry name" value="RASTRNSFRMNG"/>
</dbReference>
<comment type="caution">
    <text evidence="2">The sequence shown here is derived from an EMBL/GenBank/DDBJ whole genome shotgun (WGS) entry which is preliminary data.</text>
</comment>
<feature type="transmembrane region" description="Helical" evidence="1">
    <location>
        <begin position="120"/>
        <end position="138"/>
    </location>
</feature>
<gene>
    <name evidence="2" type="ORF">B0H16DRAFT_1433320</name>
</gene>
<organism evidence="2 3">
    <name type="scientific">Mycena metata</name>
    <dbReference type="NCBI Taxonomy" id="1033252"/>
    <lineage>
        <taxon>Eukaryota</taxon>
        <taxon>Fungi</taxon>
        <taxon>Dikarya</taxon>
        <taxon>Basidiomycota</taxon>
        <taxon>Agaricomycotina</taxon>
        <taxon>Agaricomycetes</taxon>
        <taxon>Agaricomycetidae</taxon>
        <taxon>Agaricales</taxon>
        <taxon>Marasmiineae</taxon>
        <taxon>Mycenaceae</taxon>
        <taxon>Mycena</taxon>
    </lineage>
</organism>
<dbReference type="Pfam" id="PF00071">
    <property type="entry name" value="Ras"/>
    <property type="match status" value="1"/>
</dbReference>
<dbReference type="SMART" id="SM00175">
    <property type="entry name" value="RAB"/>
    <property type="match status" value="1"/>
</dbReference>
<dbReference type="GO" id="GO:0005525">
    <property type="term" value="F:GTP binding"/>
    <property type="evidence" value="ECO:0007669"/>
    <property type="project" value="InterPro"/>
</dbReference>
<accession>A0AAD7HDR7</accession>
<proteinExistence type="predicted"/>
<keyword evidence="1" id="KW-0812">Transmembrane</keyword>
<dbReference type="PROSITE" id="PS51419">
    <property type="entry name" value="RAB"/>
    <property type="match status" value="1"/>
</dbReference>
<dbReference type="GO" id="GO:0003924">
    <property type="term" value="F:GTPase activity"/>
    <property type="evidence" value="ECO:0007669"/>
    <property type="project" value="InterPro"/>
</dbReference>
<dbReference type="PANTHER" id="PTHR47979">
    <property type="entry name" value="DRAB11-RELATED"/>
    <property type="match status" value="1"/>
</dbReference>
<feature type="transmembrane region" description="Helical" evidence="1">
    <location>
        <begin position="81"/>
        <end position="100"/>
    </location>
</feature>
<dbReference type="InterPro" id="IPR050209">
    <property type="entry name" value="Rab_GTPases_membrane_traffic"/>
</dbReference>
<dbReference type="Proteomes" id="UP001215598">
    <property type="component" value="Unassembled WGS sequence"/>
</dbReference>
<protein>
    <submittedName>
        <fullName evidence="2">P-loop containing nucleoside triphosphate hydrolase protein</fullName>
    </submittedName>
</protein>
<name>A0AAD7HDR7_9AGAR</name>
<dbReference type="Gene3D" id="3.40.50.300">
    <property type="entry name" value="P-loop containing nucleotide triphosphate hydrolases"/>
    <property type="match status" value="1"/>
</dbReference>
<evidence type="ECO:0000313" key="2">
    <source>
        <dbReference type="EMBL" id="KAJ7718430.1"/>
    </source>
</evidence>
<dbReference type="SUPFAM" id="SSF52540">
    <property type="entry name" value="P-loop containing nucleoside triphosphate hydrolases"/>
    <property type="match status" value="1"/>
</dbReference>
<dbReference type="InterPro" id="IPR001806">
    <property type="entry name" value="Small_GTPase"/>
</dbReference>
<sequence length="254" mass="27908">MASPPWHYVLKFIITGDAAVGKSSLLVRLTDQRFLANPDPTLGVEFGSKLITLPGPEPTVVKLQCWDTAGTESFRSITRSYYRGWLVSACLLVIYFLLAVSRGRGEGGFLGAYGVGIDDVWARIYLLLFFLAVALGAVDEYRRPASSCGVAHPWRGESGLRPAAACADMRRTCGRRGRFTSGAGRCARADASSMDAPRLARFLVREARRTRGAEQHLALVTVLIASVPRSRHPRAVVQAWCWQCAVHWTQTQTP</sequence>
<dbReference type="AlphaFoldDB" id="A0AAD7HDR7"/>
<dbReference type="EMBL" id="JARKIB010000265">
    <property type="protein sequence ID" value="KAJ7718430.1"/>
    <property type="molecule type" value="Genomic_DNA"/>
</dbReference>
<reference evidence="2" key="1">
    <citation type="submission" date="2023-03" db="EMBL/GenBank/DDBJ databases">
        <title>Massive genome expansion in bonnet fungi (Mycena s.s.) driven by repeated elements and novel gene families across ecological guilds.</title>
        <authorList>
            <consortium name="Lawrence Berkeley National Laboratory"/>
            <person name="Harder C.B."/>
            <person name="Miyauchi S."/>
            <person name="Viragh M."/>
            <person name="Kuo A."/>
            <person name="Thoen E."/>
            <person name="Andreopoulos B."/>
            <person name="Lu D."/>
            <person name="Skrede I."/>
            <person name="Drula E."/>
            <person name="Henrissat B."/>
            <person name="Morin E."/>
            <person name="Kohler A."/>
            <person name="Barry K."/>
            <person name="LaButti K."/>
            <person name="Morin E."/>
            <person name="Salamov A."/>
            <person name="Lipzen A."/>
            <person name="Mereny Z."/>
            <person name="Hegedus B."/>
            <person name="Baldrian P."/>
            <person name="Stursova M."/>
            <person name="Weitz H."/>
            <person name="Taylor A."/>
            <person name="Grigoriev I.V."/>
            <person name="Nagy L.G."/>
            <person name="Martin F."/>
            <person name="Kauserud H."/>
        </authorList>
    </citation>
    <scope>NUCLEOTIDE SEQUENCE</scope>
    <source>
        <strain evidence="2">CBHHK182m</strain>
    </source>
</reference>
<keyword evidence="3" id="KW-1185">Reference proteome</keyword>
<evidence type="ECO:0000256" key="1">
    <source>
        <dbReference type="SAM" id="Phobius"/>
    </source>
</evidence>
<keyword evidence="2" id="KW-0378">Hydrolase</keyword>
<dbReference type="InterPro" id="IPR027417">
    <property type="entry name" value="P-loop_NTPase"/>
</dbReference>
<keyword evidence="1" id="KW-1133">Transmembrane helix</keyword>
<keyword evidence="1" id="KW-0472">Membrane</keyword>
<evidence type="ECO:0000313" key="3">
    <source>
        <dbReference type="Proteomes" id="UP001215598"/>
    </source>
</evidence>